<feature type="transmembrane region" description="Helical" evidence="6">
    <location>
        <begin position="75"/>
        <end position="96"/>
    </location>
</feature>
<comment type="subcellular location">
    <subcellularLocation>
        <location evidence="1">Membrane</location>
        <topology evidence="1">Multi-pass membrane protein</topology>
    </subcellularLocation>
</comment>
<evidence type="ECO:0000313" key="7">
    <source>
        <dbReference type="EMBL" id="KAK3057712.1"/>
    </source>
</evidence>
<protein>
    <recommendedName>
        <fullName evidence="9">Major facilitator superfamily (MFS) profile domain-containing protein</fullName>
    </recommendedName>
</protein>
<evidence type="ECO:0008006" key="9">
    <source>
        <dbReference type="Google" id="ProtNLM"/>
    </source>
</evidence>
<dbReference type="InterPro" id="IPR036259">
    <property type="entry name" value="MFS_trans_sf"/>
</dbReference>
<sequence>MNEETNDDILHATNTTSQGYAIAVSMFSLAYALFEVPSNWIMERYVRPSLWLSILLFGWGALTIGFTGVKTYGQIVGLRFLIGVFEAGFYPGTVAMESLPYPDLR</sequence>
<dbReference type="PANTHER" id="PTHR43791">
    <property type="entry name" value="PERMEASE-RELATED"/>
    <property type="match status" value="1"/>
</dbReference>
<evidence type="ECO:0000256" key="2">
    <source>
        <dbReference type="ARBA" id="ARBA00022448"/>
    </source>
</evidence>
<evidence type="ECO:0000256" key="3">
    <source>
        <dbReference type="ARBA" id="ARBA00022692"/>
    </source>
</evidence>
<reference evidence="7" key="1">
    <citation type="submission" date="2023-04" db="EMBL/GenBank/DDBJ databases">
        <title>Black Yeasts Isolated from many extreme environments.</title>
        <authorList>
            <person name="Coleine C."/>
            <person name="Stajich J.E."/>
            <person name="Selbmann L."/>
        </authorList>
    </citation>
    <scope>NUCLEOTIDE SEQUENCE</scope>
    <source>
        <strain evidence="7">CCFEE 5312</strain>
    </source>
</reference>
<feature type="transmembrane region" description="Helical" evidence="6">
    <location>
        <begin position="20"/>
        <end position="38"/>
    </location>
</feature>
<evidence type="ECO:0000256" key="4">
    <source>
        <dbReference type="ARBA" id="ARBA00022989"/>
    </source>
</evidence>
<feature type="transmembrane region" description="Helical" evidence="6">
    <location>
        <begin position="50"/>
        <end position="69"/>
    </location>
</feature>
<proteinExistence type="predicted"/>
<dbReference type="SUPFAM" id="SSF103473">
    <property type="entry name" value="MFS general substrate transporter"/>
    <property type="match status" value="1"/>
</dbReference>
<keyword evidence="8" id="KW-1185">Reference proteome</keyword>
<dbReference type="GO" id="GO:0022857">
    <property type="term" value="F:transmembrane transporter activity"/>
    <property type="evidence" value="ECO:0007669"/>
    <property type="project" value="InterPro"/>
</dbReference>
<keyword evidence="5 6" id="KW-0472">Membrane</keyword>
<comment type="caution">
    <text evidence="7">The sequence shown here is derived from an EMBL/GenBank/DDBJ whole genome shotgun (WGS) entry which is preliminary data.</text>
</comment>
<dbReference type="PANTHER" id="PTHR43791:SF49">
    <property type="entry name" value="TRANSPORTER, PUTATIVE (AFU_ORTHOLOGUE AFUA_4G04250)-RELATED"/>
    <property type="match status" value="1"/>
</dbReference>
<name>A0AAJ0GHK7_9PEZI</name>
<dbReference type="InterPro" id="IPR011701">
    <property type="entry name" value="MFS"/>
</dbReference>
<evidence type="ECO:0000256" key="1">
    <source>
        <dbReference type="ARBA" id="ARBA00004141"/>
    </source>
</evidence>
<dbReference type="AlphaFoldDB" id="A0AAJ0GHK7"/>
<keyword evidence="2" id="KW-0813">Transport</keyword>
<dbReference type="Gene3D" id="1.20.1250.20">
    <property type="entry name" value="MFS general substrate transporter like domains"/>
    <property type="match status" value="1"/>
</dbReference>
<accession>A0AAJ0GHK7</accession>
<dbReference type="GO" id="GO:0016020">
    <property type="term" value="C:membrane"/>
    <property type="evidence" value="ECO:0007669"/>
    <property type="project" value="UniProtKB-SubCell"/>
</dbReference>
<dbReference type="Pfam" id="PF07690">
    <property type="entry name" value="MFS_1"/>
    <property type="match status" value="1"/>
</dbReference>
<dbReference type="EMBL" id="JAWDJX010000003">
    <property type="protein sequence ID" value="KAK3057712.1"/>
    <property type="molecule type" value="Genomic_DNA"/>
</dbReference>
<evidence type="ECO:0000313" key="8">
    <source>
        <dbReference type="Proteomes" id="UP001271007"/>
    </source>
</evidence>
<gene>
    <name evidence="7" type="ORF">LTR09_001896</name>
</gene>
<organism evidence="7 8">
    <name type="scientific">Extremus antarcticus</name>
    <dbReference type="NCBI Taxonomy" id="702011"/>
    <lineage>
        <taxon>Eukaryota</taxon>
        <taxon>Fungi</taxon>
        <taxon>Dikarya</taxon>
        <taxon>Ascomycota</taxon>
        <taxon>Pezizomycotina</taxon>
        <taxon>Dothideomycetes</taxon>
        <taxon>Dothideomycetidae</taxon>
        <taxon>Mycosphaerellales</taxon>
        <taxon>Extremaceae</taxon>
        <taxon>Extremus</taxon>
    </lineage>
</organism>
<keyword evidence="4 6" id="KW-1133">Transmembrane helix</keyword>
<dbReference type="Proteomes" id="UP001271007">
    <property type="component" value="Unassembled WGS sequence"/>
</dbReference>
<evidence type="ECO:0000256" key="6">
    <source>
        <dbReference type="SAM" id="Phobius"/>
    </source>
</evidence>
<evidence type="ECO:0000256" key="5">
    <source>
        <dbReference type="ARBA" id="ARBA00023136"/>
    </source>
</evidence>
<keyword evidence="3 6" id="KW-0812">Transmembrane</keyword>